<protein>
    <recommendedName>
        <fullName evidence="3">WYL domain-containing protein</fullName>
    </recommendedName>
</protein>
<sequence>MNEIILKILSDPRDPKCLTRPVPLNKTQIVTLLRDSIPPDRSLDKLADEVQESLQELEARGEILAGVRNRYCIAPPAVVSIDGDSENHFHFRGDRAYLPLVHRILETGQDSEAIELHPRVDIGRIKPLLNRSGIRFFTLDESLHYLPTPYRPLTNHLRASRSEEYIDFDTAIIYIPSPNTIQRERWRKFDRSLLAEESLFRLKTGEYLWYQDRQYHELEADTGVLMMYYLDRNKKCPLEIPWDRSLGKLYLRGIFLPGAYYQLILQLSKPDGEITRTRRIAPANFPLIEKAFEKIGCILVESEGES</sequence>
<accession>A0AAW9QXV8</accession>
<evidence type="ECO:0000313" key="2">
    <source>
        <dbReference type="Proteomes" id="UP001328733"/>
    </source>
</evidence>
<gene>
    <name evidence="1" type="ORF">V0288_20235</name>
</gene>
<dbReference type="RefSeq" id="WP_332866952.1">
    <property type="nucleotide sequence ID" value="NZ_JBAFSM010000049.1"/>
</dbReference>
<dbReference type="EMBL" id="JBAFSM010000049">
    <property type="protein sequence ID" value="MEG3439467.1"/>
    <property type="molecule type" value="Genomic_DNA"/>
</dbReference>
<comment type="caution">
    <text evidence="1">The sequence shown here is derived from an EMBL/GenBank/DDBJ whole genome shotgun (WGS) entry which is preliminary data.</text>
</comment>
<evidence type="ECO:0008006" key="3">
    <source>
        <dbReference type="Google" id="ProtNLM"/>
    </source>
</evidence>
<dbReference type="Proteomes" id="UP001328733">
    <property type="component" value="Unassembled WGS sequence"/>
</dbReference>
<organism evidence="1 2">
    <name type="scientific">Pannus brasiliensis CCIBt3594</name>
    <dbReference type="NCBI Taxonomy" id="1427578"/>
    <lineage>
        <taxon>Bacteria</taxon>
        <taxon>Bacillati</taxon>
        <taxon>Cyanobacteriota</taxon>
        <taxon>Cyanophyceae</taxon>
        <taxon>Oscillatoriophycideae</taxon>
        <taxon>Chroococcales</taxon>
        <taxon>Microcystaceae</taxon>
        <taxon>Pannus</taxon>
    </lineage>
</organism>
<dbReference type="AlphaFoldDB" id="A0AAW9QXV8"/>
<keyword evidence="2" id="KW-1185">Reference proteome</keyword>
<proteinExistence type="predicted"/>
<reference evidence="1 2" key="1">
    <citation type="submission" date="2024-01" db="EMBL/GenBank/DDBJ databases">
        <title>Genomic insights into the taxonomy and metabolism of the cyanobacterium Pannus brasiliensis CCIBt3594.</title>
        <authorList>
            <person name="Machado M."/>
            <person name="Botero N.B."/>
            <person name="Andreote A.P.D."/>
            <person name="Feitosa A.M.T."/>
            <person name="Popin R."/>
            <person name="Sivonen K."/>
            <person name="Fiore M.F."/>
        </authorList>
    </citation>
    <scope>NUCLEOTIDE SEQUENCE [LARGE SCALE GENOMIC DNA]</scope>
    <source>
        <strain evidence="1 2">CCIBt3594</strain>
    </source>
</reference>
<evidence type="ECO:0000313" key="1">
    <source>
        <dbReference type="EMBL" id="MEG3439467.1"/>
    </source>
</evidence>
<name>A0AAW9QXV8_9CHRO</name>